<dbReference type="GO" id="GO:0016168">
    <property type="term" value="F:chlorophyll binding"/>
    <property type="evidence" value="ECO:0007669"/>
    <property type="project" value="UniProtKB-KW"/>
</dbReference>
<gene>
    <name evidence="10" type="ordered locus">MTR_5g041320</name>
</gene>
<name>G7KGK9_MEDTR</name>
<dbReference type="Pfam" id="PF00421">
    <property type="entry name" value="PSII"/>
    <property type="match status" value="1"/>
</dbReference>
<keyword evidence="4" id="KW-0934">Plastid</keyword>
<keyword evidence="2" id="KW-0148">Chlorophyll</keyword>
<evidence type="ECO:0000256" key="5">
    <source>
        <dbReference type="ARBA" id="ARBA00022692"/>
    </source>
</evidence>
<comment type="subcellular location">
    <subcellularLocation>
        <location evidence="1">Membrane</location>
        <topology evidence="1">Multi-pass membrane protein</topology>
    </subcellularLocation>
</comment>
<evidence type="ECO:0000256" key="7">
    <source>
        <dbReference type="ARBA" id="ARBA00022991"/>
    </source>
</evidence>
<evidence type="ECO:0000313" key="12">
    <source>
        <dbReference type="Proteomes" id="UP000002051"/>
    </source>
</evidence>
<evidence type="ECO:0000256" key="9">
    <source>
        <dbReference type="ARBA" id="ARBA00023276"/>
    </source>
</evidence>
<reference evidence="10 12" key="1">
    <citation type="journal article" date="2011" name="Nature">
        <title>The Medicago genome provides insight into the evolution of rhizobial symbioses.</title>
        <authorList>
            <person name="Young N.D."/>
            <person name="Debelle F."/>
            <person name="Oldroyd G.E."/>
            <person name="Geurts R."/>
            <person name="Cannon S.B."/>
            <person name="Udvardi M.K."/>
            <person name="Benedito V.A."/>
            <person name="Mayer K.F."/>
            <person name="Gouzy J."/>
            <person name="Schoof H."/>
            <person name="Van de Peer Y."/>
            <person name="Proost S."/>
            <person name="Cook D.R."/>
            <person name="Meyers B.C."/>
            <person name="Spannagl M."/>
            <person name="Cheung F."/>
            <person name="De Mita S."/>
            <person name="Krishnakumar V."/>
            <person name="Gundlach H."/>
            <person name="Zhou S."/>
            <person name="Mudge J."/>
            <person name="Bharti A.K."/>
            <person name="Murray J.D."/>
            <person name="Naoumkina M.A."/>
            <person name="Rosen B."/>
            <person name="Silverstein K.A."/>
            <person name="Tang H."/>
            <person name="Rombauts S."/>
            <person name="Zhao P.X."/>
            <person name="Zhou P."/>
            <person name="Barbe V."/>
            <person name="Bardou P."/>
            <person name="Bechner M."/>
            <person name="Bellec A."/>
            <person name="Berger A."/>
            <person name="Berges H."/>
            <person name="Bidwell S."/>
            <person name="Bisseling T."/>
            <person name="Choisne N."/>
            <person name="Couloux A."/>
            <person name="Denny R."/>
            <person name="Deshpande S."/>
            <person name="Dai X."/>
            <person name="Doyle J.J."/>
            <person name="Dudez A.M."/>
            <person name="Farmer A.D."/>
            <person name="Fouteau S."/>
            <person name="Franken C."/>
            <person name="Gibelin C."/>
            <person name="Gish J."/>
            <person name="Goldstein S."/>
            <person name="Gonzalez A.J."/>
            <person name="Green P.J."/>
            <person name="Hallab A."/>
            <person name="Hartog M."/>
            <person name="Hua A."/>
            <person name="Humphray S.J."/>
            <person name="Jeong D.H."/>
            <person name="Jing Y."/>
            <person name="Jocker A."/>
            <person name="Kenton S.M."/>
            <person name="Kim D.J."/>
            <person name="Klee K."/>
            <person name="Lai H."/>
            <person name="Lang C."/>
            <person name="Lin S."/>
            <person name="Macmil S.L."/>
            <person name="Magdelenat G."/>
            <person name="Matthews L."/>
            <person name="McCorrison J."/>
            <person name="Monaghan E.L."/>
            <person name="Mun J.H."/>
            <person name="Najar F.Z."/>
            <person name="Nicholson C."/>
            <person name="Noirot C."/>
            <person name="O'Bleness M."/>
            <person name="Paule C.R."/>
            <person name="Poulain J."/>
            <person name="Prion F."/>
            <person name="Qin B."/>
            <person name="Qu C."/>
            <person name="Retzel E.F."/>
            <person name="Riddle C."/>
            <person name="Sallet E."/>
            <person name="Samain S."/>
            <person name="Samson N."/>
            <person name="Sanders I."/>
            <person name="Saurat O."/>
            <person name="Scarpelli C."/>
            <person name="Schiex T."/>
            <person name="Segurens B."/>
            <person name="Severin A.J."/>
            <person name="Sherrier D.J."/>
            <person name="Shi R."/>
            <person name="Sims S."/>
            <person name="Singer S.R."/>
            <person name="Sinharoy S."/>
            <person name="Sterck L."/>
            <person name="Viollet A."/>
            <person name="Wang B.B."/>
            <person name="Wang K."/>
            <person name="Wang M."/>
            <person name="Wang X."/>
            <person name="Warfsmann J."/>
            <person name="Weissenbach J."/>
            <person name="White D.D."/>
            <person name="White J.D."/>
            <person name="Wiley G.B."/>
            <person name="Wincker P."/>
            <person name="Xing Y."/>
            <person name="Yang L."/>
            <person name="Yao Z."/>
            <person name="Ying F."/>
            <person name="Zhai J."/>
            <person name="Zhou L."/>
            <person name="Zuber A."/>
            <person name="Denarie J."/>
            <person name="Dixon R.A."/>
            <person name="May G.D."/>
            <person name="Schwartz D.C."/>
            <person name="Rogers J."/>
            <person name="Quetier F."/>
            <person name="Town C.D."/>
            <person name="Roe B.A."/>
        </authorList>
    </citation>
    <scope>NUCLEOTIDE SEQUENCE [LARGE SCALE GENOMIC DNA]</scope>
    <source>
        <strain evidence="10">A17</strain>
        <strain evidence="11 12">cv. Jemalong A17</strain>
    </source>
</reference>
<keyword evidence="9" id="KW-0604">Photosystem II</keyword>
<sequence length="124" mass="14201">MFSPFAVLIPRINFDSVNAHVDITGLNRIVVGWLGHPIFKDKEKRELFVRRMPTFFEGHNRSILYKKNMRTIYHYHGVVAMLDHLLMHYKVHNIKRSKLWDGATFSESPVGLGIGQAGLQGPTA</sequence>
<dbReference type="PaxDb" id="3880-AES96775"/>
<dbReference type="HOGENOM" id="CLU_2007310_0_0_1"/>
<dbReference type="Proteomes" id="UP000002051">
    <property type="component" value="Chromosome 5"/>
</dbReference>
<dbReference type="EMBL" id="CM001221">
    <property type="protein sequence ID" value="AES96775.1"/>
    <property type="molecule type" value="Genomic_DNA"/>
</dbReference>
<dbReference type="InterPro" id="IPR036001">
    <property type="entry name" value="PS_II_antenna-like_sf"/>
</dbReference>
<reference evidence="11" key="3">
    <citation type="submission" date="2015-04" db="UniProtKB">
        <authorList>
            <consortium name="EnsemblPlants"/>
        </authorList>
    </citation>
    <scope>IDENTIFICATION</scope>
    <source>
        <strain evidence="11">cv. Jemalong A17</strain>
    </source>
</reference>
<keyword evidence="7" id="KW-0157">Chromophore</keyword>
<evidence type="ECO:0000313" key="11">
    <source>
        <dbReference type="EnsemblPlants" id="AES96775"/>
    </source>
</evidence>
<evidence type="ECO:0000256" key="2">
    <source>
        <dbReference type="ARBA" id="ARBA00022494"/>
    </source>
</evidence>
<organism evidence="10 12">
    <name type="scientific">Medicago truncatula</name>
    <name type="common">Barrel medic</name>
    <name type="synonym">Medicago tribuloides</name>
    <dbReference type="NCBI Taxonomy" id="3880"/>
    <lineage>
        <taxon>Eukaryota</taxon>
        <taxon>Viridiplantae</taxon>
        <taxon>Streptophyta</taxon>
        <taxon>Embryophyta</taxon>
        <taxon>Tracheophyta</taxon>
        <taxon>Spermatophyta</taxon>
        <taxon>Magnoliopsida</taxon>
        <taxon>eudicotyledons</taxon>
        <taxon>Gunneridae</taxon>
        <taxon>Pentapetalae</taxon>
        <taxon>rosids</taxon>
        <taxon>fabids</taxon>
        <taxon>Fabales</taxon>
        <taxon>Fabaceae</taxon>
        <taxon>Papilionoideae</taxon>
        <taxon>50 kb inversion clade</taxon>
        <taxon>NPAAA clade</taxon>
        <taxon>Hologalegina</taxon>
        <taxon>IRL clade</taxon>
        <taxon>Trifolieae</taxon>
        <taxon>Medicago</taxon>
    </lineage>
</organism>
<dbReference type="InterPro" id="IPR000932">
    <property type="entry name" value="PS_antenna-like"/>
</dbReference>
<dbReference type="STRING" id="3880.G7KGK9"/>
<evidence type="ECO:0000256" key="3">
    <source>
        <dbReference type="ARBA" id="ARBA00022531"/>
    </source>
</evidence>
<dbReference type="GO" id="GO:0009767">
    <property type="term" value="P:photosynthetic electron transport chain"/>
    <property type="evidence" value="ECO:0007669"/>
    <property type="project" value="InterPro"/>
</dbReference>
<proteinExistence type="predicted"/>
<dbReference type="SUPFAM" id="SSF161077">
    <property type="entry name" value="Photosystem II antenna protein-like"/>
    <property type="match status" value="1"/>
</dbReference>
<dbReference type="AlphaFoldDB" id="G7KGK9"/>
<evidence type="ECO:0000256" key="1">
    <source>
        <dbReference type="ARBA" id="ARBA00004141"/>
    </source>
</evidence>
<keyword evidence="8" id="KW-0472">Membrane</keyword>
<accession>G7KGK9</accession>
<reference evidence="10 12" key="2">
    <citation type="journal article" date="2014" name="BMC Genomics">
        <title>An improved genome release (version Mt4.0) for the model legume Medicago truncatula.</title>
        <authorList>
            <person name="Tang H."/>
            <person name="Krishnakumar V."/>
            <person name="Bidwell S."/>
            <person name="Rosen B."/>
            <person name="Chan A."/>
            <person name="Zhou S."/>
            <person name="Gentzbittel L."/>
            <person name="Childs K.L."/>
            <person name="Yandell M."/>
            <person name="Gundlach H."/>
            <person name="Mayer K.F."/>
            <person name="Schwartz D.C."/>
            <person name="Town C.D."/>
        </authorList>
    </citation>
    <scope>GENOME REANNOTATION</scope>
    <source>
        <strain evidence="11 12">cv. Jemalong A17</strain>
    </source>
</reference>
<evidence type="ECO:0000256" key="8">
    <source>
        <dbReference type="ARBA" id="ARBA00023136"/>
    </source>
</evidence>
<keyword evidence="3" id="KW-0602">Photosynthesis</keyword>
<keyword evidence="6" id="KW-1133">Transmembrane helix</keyword>
<protein>
    <submittedName>
        <fullName evidence="10">Photosystem II CP47 chlorophyll apoprotein, putative</fullName>
    </submittedName>
</protein>
<evidence type="ECO:0000313" key="10">
    <source>
        <dbReference type="EMBL" id="AES96775.1"/>
    </source>
</evidence>
<dbReference type="GO" id="GO:0009523">
    <property type="term" value="C:photosystem II"/>
    <property type="evidence" value="ECO:0007669"/>
    <property type="project" value="UniProtKB-KW"/>
</dbReference>
<keyword evidence="5" id="KW-0812">Transmembrane</keyword>
<evidence type="ECO:0000256" key="6">
    <source>
        <dbReference type="ARBA" id="ARBA00022989"/>
    </source>
</evidence>
<keyword evidence="12" id="KW-1185">Reference proteome</keyword>
<dbReference type="EnsemblPlants" id="AES96775">
    <property type="protein sequence ID" value="AES96775"/>
    <property type="gene ID" value="MTR_5g041320"/>
</dbReference>
<dbReference type="Gene3D" id="3.10.680.10">
    <property type="entry name" value="Photosystem II CP47 reaction center protein"/>
    <property type="match status" value="1"/>
</dbReference>
<evidence type="ECO:0000256" key="4">
    <source>
        <dbReference type="ARBA" id="ARBA00022640"/>
    </source>
</evidence>